<keyword evidence="3" id="KW-1133">Transmembrane helix</keyword>
<sequence>MPQSSTTTHAERAPTRPQTGAPATLRLSGEVYGTLINLSGRRRFTSQRVVLYAVLATQGRDGALAMSAEALAVFRAAHAALVDGDDTLPGLYCDELRDAYFGAIGADRVIRAFIALAERVLEAIPLRTRAVAGLLEQLVESATPLLAVLNRVTQVYEDLAKRQASTVKKQLMGVMGEIETIAKQARIVSFNAQVIAARAGDSGREFAVVSAELTQITGKLDGLVREAMRSSVA</sequence>
<dbReference type="HOGENOM" id="CLU_092031_0_0_4"/>
<evidence type="ECO:0000313" key="8">
    <source>
        <dbReference type="EMBL" id="ABM96253.1"/>
    </source>
</evidence>
<dbReference type="STRING" id="420662.Mpe_A3300"/>
<dbReference type="InterPro" id="IPR004089">
    <property type="entry name" value="MCPsignal_dom"/>
</dbReference>
<dbReference type="Pfam" id="PF13675">
    <property type="entry name" value="PilJ"/>
    <property type="match status" value="1"/>
</dbReference>
<evidence type="ECO:0000256" key="3">
    <source>
        <dbReference type="ARBA" id="ARBA00022989"/>
    </source>
</evidence>
<evidence type="ECO:0000256" key="5">
    <source>
        <dbReference type="PROSITE-ProRule" id="PRU00284"/>
    </source>
</evidence>
<dbReference type="PROSITE" id="PS50111">
    <property type="entry name" value="CHEMOTAXIS_TRANSDUC_2"/>
    <property type="match status" value="1"/>
</dbReference>
<keyword evidence="5" id="KW-0807">Transducer</keyword>
<dbReference type="GO" id="GO:0016020">
    <property type="term" value="C:membrane"/>
    <property type="evidence" value="ECO:0007669"/>
    <property type="project" value="UniProtKB-SubCell"/>
</dbReference>
<dbReference type="Gene3D" id="1.10.287.950">
    <property type="entry name" value="Methyl-accepting chemotaxis protein"/>
    <property type="match status" value="1"/>
</dbReference>
<proteinExistence type="predicted"/>
<dbReference type="KEGG" id="mpt:Mpe_A3300"/>
<reference evidence="8 9" key="1">
    <citation type="journal article" date="2007" name="J. Bacteriol.">
        <title>Whole-genome analysis of the methyl tert-butyl ether-degrading beta-proteobacterium Methylibium petroleiphilum PM1.</title>
        <authorList>
            <person name="Kane S.R."/>
            <person name="Chakicherla A.Y."/>
            <person name="Chain P.S.G."/>
            <person name="Schmidt R."/>
            <person name="Shin M.W."/>
            <person name="Legler T.C."/>
            <person name="Scow K.M."/>
            <person name="Larimer F.W."/>
            <person name="Lucas S.M."/>
            <person name="Richardson P.M."/>
            <person name="Hristova K.R."/>
        </authorList>
    </citation>
    <scope>NUCLEOTIDE SEQUENCE [LARGE SCALE GENOMIC DNA]</scope>
    <source>
        <strain evidence="9">ATCC BAA-1232 / LMG 22953 / PM1</strain>
    </source>
</reference>
<dbReference type="GO" id="GO:0007165">
    <property type="term" value="P:signal transduction"/>
    <property type="evidence" value="ECO:0007669"/>
    <property type="project" value="UniProtKB-KW"/>
</dbReference>
<feature type="domain" description="Methyl-accepting transducer" evidence="7">
    <location>
        <begin position="169"/>
        <end position="233"/>
    </location>
</feature>
<evidence type="ECO:0000256" key="6">
    <source>
        <dbReference type="SAM" id="MobiDB-lite"/>
    </source>
</evidence>
<evidence type="ECO:0000256" key="4">
    <source>
        <dbReference type="ARBA" id="ARBA00023136"/>
    </source>
</evidence>
<evidence type="ECO:0000259" key="7">
    <source>
        <dbReference type="PROSITE" id="PS50111"/>
    </source>
</evidence>
<dbReference type="SUPFAM" id="SSF58104">
    <property type="entry name" value="Methyl-accepting chemotaxis protein (MCP) signaling domain"/>
    <property type="match status" value="1"/>
</dbReference>
<dbReference type="InterPro" id="IPR029095">
    <property type="entry name" value="NarX-like_N"/>
</dbReference>
<feature type="region of interest" description="Disordered" evidence="6">
    <location>
        <begin position="1"/>
        <end position="22"/>
    </location>
</feature>
<protein>
    <submittedName>
        <fullName evidence="8">Methyl-accepting chemotaxis protein</fullName>
    </submittedName>
</protein>
<keyword evidence="2" id="KW-0812">Transmembrane</keyword>
<dbReference type="RefSeq" id="WP_011830876.1">
    <property type="nucleotide sequence ID" value="NC_008825.1"/>
</dbReference>
<evidence type="ECO:0000256" key="1">
    <source>
        <dbReference type="ARBA" id="ARBA00004141"/>
    </source>
</evidence>
<organism evidence="8 9">
    <name type="scientific">Methylibium petroleiphilum (strain ATCC BAA-1232 / LMG 22953 / PM1)</name>
    <dbReference type="NCBI Taxonomy" id="420662"/>
    <lineage>
        <taxon>Bacteria</taxon>
        <taxon>Pseudomonadati</taxon>
        <taxon>Pseudomonadota</taxon>
        <taxon>Betaproteobacteria</taxon>
        <taxon>Burkholderiales</taxon>
        <taxon>Sphaerotilaceae</taxon>
        <taxon>Methylibium</taxon>
    </lineage>
</organism>
<keyword evidence="4" id="KW-0472">Membrane</keyword>
<dbReference type="EMBL" id="CP000555">
    <property type="protein sequence ID" value="ABM96253.1"/>
    <property type="molecule type" value="Genomic_DNA"/>
</dbReference>
<dbReference type="Proteomes" id="UP000000366">
    <property type="component" value="Chromosome"/>
</dbReference>
<dbReference type="Pfam" id="PF00015">
    <property type="entry name" value="MCPsignal"/>
    <property type="match status" value="1"/>
</dbReference>
<gene>
    <name evidence="8" type="primary">mcp</name>
    <name evidence="8" type="ordered locus">Mpe_A3300</name>
</gene>
<accession>A2SL14</accession>
<comment type="subcellular location">
    <subcellularLocation>
        <location evidence="1">Membrane</location>
        <topology evidence="1">Multi-pass membrane protein</topology>
    </subcellularLocation>
</comment>
<keyword evidence="9" id="KW-1185">Reference proteome</keyword>
<evidence type="ECO:0000313" key="9">
    <source>
        <dbReference type="Proteomes" id="UP000000366"/>
    </source>
</evidence>
<dbReference type="eggNOG" id="COG0840">
    <property type="taxonomic scope" value="Bacteria"/>
</dbReference>
<dbReference type="AlphaFoldDB" id="A2SL14"/>
<name>A2SL14_METPP</name>
<evidence type="ECO:0000256" key="2">
    <source>
        <dbReference type="ARBA" id="ARBA00022692"/>
    </source>
</evidence>